<organism evidence="1 2">
    <name type="scientific">Clunio marinus</name>
    <dbReference type="NCBI Taxonomy" id="568069"/>
    <lineage>
        <taxon>Eukaryota</taxon>
        <taxon>Metazoa</taxon>
        <taxon>Ecdysozoa</taxon>
        <taxon>Arthropoda</taxon>
        <taxon>Hexapoda</taxon>
        <taxon>Insecta</taxon>
        <taxon>Pterygota</taxon>
        <taxon>Neoptera</taxon>
        <taxon>Endopterygota</taxon>
        <taxon>Diptera</taxon>
        <taxon>Nematocera</taxon>
        <taxon>Chironomoidea</taxon>
        <taxon>Chironomidae</taxon>
        <taxon>Clunio</taxon>
    </lineage>
</organism>
<accession>A0A1J1HXB4</accession>
<dbReference type="Proteomes" id="UP000183832">
    <property type="component" value="Unassembled WGS sequence"/>
</dbReference>
<reference evidence="1 2" key="1">
    <citation type="submission" date="2015-04" db="EMBL/GenBank/DDBJ databases">
        <authorList>
            <person name="Syromyatnikov M.Y."/>
            <person name="Popov V.N."/>
        </authorList>
    </citation>
    <scope>NUCLEOTIDE SEQUENCE [LARGE SCALE GENOMIC DNA]</scope>
</reference>
<gene>
    <name evidence="1" type="ORF">CLUMA_CG004851</name>
</gene>
<evidence type="ECO:0000313" key="2">
    <source>
        <dbReference type="Proteomes" id="UP000183832"/>
    </source>
</evidence>
<protein>
    <submittedName>
        <fullName evidence="1">CLUMA_CG004851, isoform A</fullName>
    </submittedName>
</protein>
<proteinExistence type="predicted"/>
<sequence length="139" mass="15687">MRALLKKEDCWNSIKSEKEAGEMNAAILALDQKTDRAHEEGGLQWHSSALKKHFDRALKDVPYEDDKNDSTQKKKTEFGNKDAVFKHCVNMAMSGKPFALFDDPNIFGLKTILSVSDLVRNEFVVCAMVCILFRNSFAG</sequence>
<dbReference type="AlphaFoldDB" id="A0A1J1HXB4"/>
<dbReference type="EMBL" id="CVRI01000020">
    <property type="protein sequence ID" value="CRK91166.1"/>
    <property type="molecule type" value="Genomic_DNA"/>
</dbReference>
<keyword evidence="2" id="KW-1185">Reference proteome</keyword>
<evidence type="ECO:0000313" key="1">
    <source>
        <dbReference type="EMBL" id="CRK91166.1"/>
    </source>
</evidence>
<name>A0A1J1HXB4_9DIPT</name>